<dbReference type="InterPro" id="IPR036388">
    <property type="entry name" value="WH-like_DNA-bd_sf"/>
</dbReference>
<dbReference type="AlphaFoldDB" id="A0A366DBY0"/>
<dbReference type="InterPro" id="IPR013249">
    <property type="entry name" value="RNA_pol_sigma70_r4_t2"/>
</dbReference>
<proteinExistence type="inferred from homology"/>
<dbReference type="InterPro" id="IPR013324">
    <property type="entry name" value="RNA_pol_sigma_r3/r4-like"/>
</dbReference>
<organism evidence="7 8">
    <name type="scientific">Nocardia puris</name>
    <dbReference type="NCBI Taxonomy" id="208602"/>
    <lineage>
        <taxon>Bacteria</taxon>
        <taxon>Bacillati</taxon>
        <taxon>Actinomycetota</taxon>
        <taxon>Actinomycetes</taxon>
        <taxon>Mycobacteriales</taxon>
        <taxon>Nocardiaceae</taxon>
        <taxon>Nocardia</taxon>
    </lineage>
</organism>
<dbReference type="Gene3D" id="1.10.10.10">
    <property type="entry name" value="Winged helix-like DNA-binding domain superfamily/Winged helix DNA-binding domain"/>
    <property type="match status" value="1"/>
</dbReference>
<keyword evidence="5" id="KW-0804">Transcription</keyword>
<sequence length="78" mass="8370">MAGVGADEARPHIVEMLDALRRQEEALRVSKPRYMVLARKHGLSEAEIAELLGMSESGVRAAIRRADGTPGMEIGGAL</sequence>
<name>A0A366DBY0_9NOCA</name>
<dbReference type="Proteomes" id="UP000252586">
    <property type="component" value="Unassembled WGS sequence"/>
</dbReference>
<comment type="similarity">
    <text evidence="1">Belongs to the sigma-70 factor family. ECF subfamily.</text>
</comment>
<dbReference type="SUPFAM" id="SSF88659">
    <property type="entry name" value="Sigma3 and sigma4 domains of RNA polymerase sigma factors"/>
    <property type="match status" value="1"/>
</dbReference>
<gene>
    <name evidence="7" type="ORF">DFR74_111268</name>
</gene>
<dbReference type="GO" id="GO:0006352">
    <property type="term" value="P:DNA-templated transcription initiation"/>
    <property type="evidence" value="ECO:0007669"/>
    <property type="project" value="InterPro"/>
</dbReference>
<keyword evidence="8" id="KW-1185">Reference proteome</keyword>
<evidence type="ECO:0000313" key="8">
    <source>
        <dbReference type="Proteomes" id="UP000252586"/>
    </source>
</evidence>
<evidence type="ECO:0000256" key="1">
    <source>
        <dbReference type="ARBA" id="ARBA00010641"/>
    </source>
</evidence>
<feature type="domain" description="RNA polymerase sigma factor 70 region 4 type 2" evidence="6">
    <location>
        <begin position="36"/>
        <end position="66"/>
    </location>
</feature>
<accession>A0A366DBY0</accession>
<keyword evidence="4" id="KW-0238">DNA-binding</keyword>
<dbReference type="EMBL" id="QNRE01000011">
    <property type="protein sequence ID" value="RBO87561.1"/>
    <property type="molecule type" value="Genomic_DNA"/>
</dbReference>
<comment type="caution">
    <text evidence="7">The sequence shown here is derived from an EMBL/GenBank/DDBJ whole genome shotgun (WGS) entry which is preliminary data.</text>
</comment>
<evidence type="ECO:0000256" key="5">
    <source>
        <dbReference type="ARBA" id="ARBA00023163"/>
    </source>
</evidence>
<reference evidence="7 8" key="1">
    <citation type="submission" date="2018-06" db="EMBL/GenBank/DDBJ databases">
        <title>Genomic Encyclopedia of Type Strains, Phase IV (KMG-IV): sequencing the most valuable type-strain genomes for metagenomic binning, comparative biology and taxonomic classification.</title>
        <authorList>
            <person name="Goeker M."/>
        </authorList>
    </citation>
    <scope>NUCLEOTIDE SEQUENCE [LARGE SCALE GENOMIC DNA]</scope>
    <source>
        <strain evidence="7 8">DSM 44599</strain>
    </source>
</reference>
<evidence type="ECO:0000259" key="6">
    <source>
        <dbReference type="Pfam" id="PF08281"/>
    </source>
</evidence>
<keyword evidence="2" id="KW-0805">Transcription regulation</keyword>
<evidence type="ECO:0000256" key="4">
    <source>
        <dbReference type="ARBA" id="ARBA00023125"/>
    </source>
</evidence>
<evidence type="ECO:0000313" key="7">
    <source>
        <dbReference type="EMBL" id="RBO87561.1"/>
    </source>
</evidence>
<protein>
    <submittedName>
        <fullName evidence="7">Sigma-70-like protein</fullName>
    </submittedName>
</protein>
<dbReference type="GO" id="GO:0016987">
    <property type="term" value="F:sigma factor activity"/>
    <property type="evidence" value="ECO:0007669"/>
    <property type="project" value="UniProtKB-KW"/>
</dbReference>
<evidence type="ECO:0000256" key="3">
    <source>
        <dbReference type="ARBA" id="ARBA00023082"/>
    </source>
</evidence>
<evidence type="ECO:0000256" key="2">
    <source>
        <dbReference type="ARBA" id="ARBA00023015"/>
    </source>
</evidence>
<dbReference type="STRING" id="1210090.GCA_001613185_01395"/>
<keyword evidence="3" id="KW-0731">Sigma factor</keyword>
<dbReference type="GO" id="GO:0003677">
    <property type="term" value="F:DNA binding"/>
    <property type="evidence" value="ECO:0007669"/>
    <property type="project" value="UniProtKB-KW"/>
</dbReference>
<dbReference type="Pfam" id="PF08281">
    <property type="entry name" value="Sigma70_r4_2"/>
    <property type="match status" value="1"/>
</dbReference>